<dbReference type="Gene3D" id="2.130.10.10">
    <property type="entry name" value="YVTN repeat-like/Quinoprotein amine dehydrogenase"/>
    <property type="match status" value="1"/>
</dbReference>
<evidence type="ECO:0000256" key="1">
    <source>
        <dbReference type="ARBA" id="ARBA00004123"/>
    </source>
</evidence>
<dbReference type="PANTHER" id="PTHR15052">
    <property type="entry name" value="RNA POLYMERASE III TRANSCRIPTION INITIATION FACTOR COMPLEX SUBUNIT"/>
    <property type="match status" value="1"/>
</dbReference>
<comment type="subcellular location">
    <subcellularLocation>
        <location evidence="1">Nucleus</location>
    </subcellularLocation>
</comment>
<evidence type="ECO:0000313" key="4">
    <source>
        <dbReference type="EMBL" id="JAB72472.1"/>
    </source>
</evidence>
<dbReference type="GO" id="GO:0005634">
    <property type="term" value="C:nucleus"/>
    <property type="evidence" value="ECO:0007669"/>
    <property type="project" value="UniProtKB-SubCell"/>
</dbReference>
<dbReference type="InterPro" id="IPR015943">
    <property type="entry name" value="WD40/YVTN_repeat-like_dom_sf"/>
</dbReference>
<evidence type="ECO:0000256" key="2">
    <source>
        <dbReference type="ARBA" id="ARBA00023163"/>
    </source>
</evidence>
<dbReference type="InterPro" id="IPR036322">
    <property type="entry name" value="WD40_repeat_dom_sf"/>
</dbReference>
<sequence>MGPEVGLLQVWGLGPLQGHSPDCSPRLGLALAHDFGFVADLRWCPSGCWEAEDEPSNENPGLRRLGLVALACGDGAVRILSVPVPEDLPRPPEGGRPLYRVGGCSAVLRLGRGLLGRCPATRVAWDPHNGHRLLAAGYGDGRVALFDLVAKGPLLGDHPGEPLWVVQAHVAAIMGLAFNGGPLCPHLSTASLDQEAKVWPLQRPGVVPTTNYRKGTMRSLDVSPHWNGIFVSGEESVVTNPALVIFKENGYHGFANRSLAAHMCTVWSISVSPWTNAAASGDAAGELGAIAMPFLAQNLDHLKNHVRGRLPVYRLSVVPLQGEPKVATPKKRGKRKTRALTSGPTSLQEALTDYGLAFNDAPLEKWSDIPADEVQRLTHYEGTNISLPNHYHLNSINMVSWSPNWCSSNWLLSGGQAGIARVSWIGMLLGESKKPQNDAS</sequence>
<dbReference type="EMBL" id="GANP01011996">
    <property type="protein sequence ID" value="JAB72472.1"/>
    <property type="molecule type" value="mRNA"/>
</dbReference>
<dbReference type="GO" id="GO:0006383">
    <property type="term" value="P:transcription by RNA polymerase III"/>
    <property type="evidence" value="ECO:0007669"/>
    <property type="project" value="TreeGrafter"/>
</dbReference>
<dbReference type="SUPFAM" id="SSF50978">
    <property type="entry name" value="WD40 repeat-like"/>
    <property type="match status" value="1"/>
</dbReference>
<proteinExistence type="evidence at transcript level"/>
<dbReference type="PANTHER" id="PTHR15052:SF2">
    <property type="entry name" value="GENERAL TRANSCRIPTION FACTOR 3C POLYPEPTIDE 2"/>
    <property type="match status" value="1"/>
</dbReference>
<dbReference type="InterPro" id="IPR001680">
    <property type="entry name" value="WD40_rpt"/>
</dbReference>
<dbReference type="AlphaFoldDB" id="V5HBX9"/>
<name>V5HBX9_IXORI</name>
<dbReference type="GO" id="GO:0000127">
    <property type="term" value="C:transcription factor TFIIIC complex"/>
    <property type="evidence" value="ECO:0007669"/>
    <property type="project" value="TreeGrafter"/>
</dbReference>
<dbReference type="SMART" id="SM00320">
    <property type="entry name" value="WD40"/>
    <property type="match status" value="4"/>
</dbReference>
<protein>
    <submittedName>
        <fullName evidence="4">Putative transcription from rna polymerase iii promoter</fullName>
    </submittedName>
</protein>
<keyword evidence="2" id="KW-0804">Transcription</keyword>
<keyword evidence="3" id="KW-0539">Nucleus</keyword>
<reference evidence="4" key="1">
    <citation type="journal article" date="2015" name="Sci. Rep.">
        <title>Tissue- and time-dependent transcription in Ixodes ricinus salivary glands and midguts when blood feeding on the vertebrate host.</title>
        <authorList>
            <person name="Kotsyfakis M."/>
            <person name="Schwarz A."/>
            <person name="Erhart J."/>
            <person name="Ribeiro J.M."/>
        </authorList>
    </citation>
    <scope>NUCLEOTIDE SEQUENCE</scope>
    <source>
        <tissue evidence="4">Salivary gland and midgut</tissue>
    </source>
</reference>
<dbReference type="InterPro" id="IPR052416">
    <property type="entry name" value="GTF3C_component"/>
</dbReference>
<evidence type="ECO:0000256" key="3">
    <source>
        <dbReference type="ARBA" id="ARBA00023242"/>
    </source>
</evidence>
<accession>V5HBX9</accession>
<organism evidence="4">
    <name type="scientific">Ixodes ricinus</name>
    <name type="common">Common tick</name>
    <name type="synonym">Acarus ricinus</name>
    <dbReference type="NCBI Taxonomy" id="34613"/>
    <lineage>
        <taxon>Eukaryota</taxon>
        <taxon>Metazoa</taxon>
        <taxon>Ecdysozoa</taxon>
        <taxon>Arthropoda</taxon>
        <taxon>Chelicerata</taxon>
        <taxon>Arachnida</taxon>
        <taxon>Acari</taxon>
        <taxon>Parasitiformes</taxon>
        <taxon>Ixodida</taxon>
        <taxon>Ixodoidea</taxon>
        <taxon>Ixodidae</taxon>
        <taxon>Ixodinae</taxon>
        <taxon>Ixodes</taxon>
    </lineage>
</organism>